<dbReference type="Pfam" id="PF25500">
    <property type="entry name" value="DUF7913"/>
    <property type="match status" value="1"/>
</dbReference>
<evidence type="ECO:0000259" key="2">
    <source>
        <dbReference type="Pfam" id="PF25500"/>
    </source>
</evidence>
<comment type="caution">
    <text evidence="4">The sequence shown here is derived from an EMBL/GenBank/DDBJ whole genome shotgun (WGS) entry which is preliminary data.</text>
</comment>
<dbReference type="InterPro" id="IPR057237">
    <property type="entry name" value="DUF7915"/>
</dbReference>
<reference evidence="4" key="1">
    <citation type="submission" date="2020-07" db="EMBL/GenBank/DDBJ databases">
        <title>Ethylene signaling mediates host invasion by parasitic plants.</title>
        <authorList>
            <person name="Yoshida S."/>
        </authorList>
    </citation>
    <scope>NUCLEOTIDE SEQUENCE</scope>
    <source>
        <strain evidence="4">Okayama</strain>
    </source>
</reference>
<organism evidence="4 5">
    <name type="scientific">Phtheirospermum japonicum</name>
    <dbReference type="NCBI Taxonomy" id="374723"/>
    <lineage>
        <taxon>Eukaryota</taxon>
        <taxon>Viridiplantae</taxon>
        <taxon>Streptophyta</taxon>
        <taxon>Embryophyta</taxon>
        <taxon>Tracheophyta</taxon>
        <taxon>Spermatophyta</taxon>
        <taxon>Magnoliopsida</taxon>
        <taxon>eudicotyledons</taxon>
        <taxon>Gunneridae</taxon>
        <taxon>Pentapetalae</taxon>
        <taxon>asterids</taxon>
        <taxon>lamiids</taxon>
        <taxon>Lamiales</taxon>
        <taxon>Orobanchaceae</taxon>
        <taxon>Orobanchaceae incertae sedis</taxon>
        <taxon>Phtheirospermum</taxon>
    </lineage>
</organism>
<evidence type="ECO:0000259" key="3">
    <source>
        <dbReference type="Pfam" id="PF25502"/>
    </source>
</evidence>
<dbReference type="Pfam" id="PF25502">
    <property type="entry name" value="DUF7915"/>
    <property type="match status" value="1"/>
</dbReference>
<dbReference type="EMBL" id="BMAC01000375">
    <property type="protein sequence ID" value="GFP95124.1"/>
    <property type="molecule type" value="Genomic_DNA"/>
</dbReference>
<feature type="domain" description="DUF7913" evidence="2">
    <location>
        <begin position="41"/>
        <end position="119"/>
    </location>
</feature>
<dbReference type="InterPro" id="IPR057235">
    <property type="entry name" value="DUF7913"/>
</dbReference>
<proteinExistence type="predicted"/>
<dbReference type="Proteomes" id="UP000653305">
    <property type="component" value="Unassembled WGS sequence"/>
</dbReference>
<protein>
    <recommendedName>
        <fullName evidence="6">DRBM domain-containing protein</fullName>
    </recommendedName>
</protein>
<evidence type="ECO:0000313" key="5">
    <source>
        <dbReference type="Proteomes" id="UP000653305"/>
    </source>
</evidence>
<name>A0A830CFJ6_9LAMI</name>
<accession>A0A830CFJ6</accession>
<keyword evidence="5" id="KW-1185">Reference proteome</keyword>
<gene>
    <name evidence="4" type="ORF">PHJA_001656800</name>
</gene>
<evidence type="ECO:0000256" key="1">
    <source>
        <dbReference type="SAM" id="MobiDB-lite"/>
    </source>
</evidence>
<dbReference type="AlphaFoldDB" id="A0A830CFJ6"/>
<sequence length="632" mass="70471">MASGSEIEANEVVQTWDVGPTEDVIQALMETLVDPLLPLSMHAVVLLYNYHHRKQKPELKFLDFVSFCKLAVTLKPSLVSFMKLANEREPKNSDIVDDHHLSITEKAVKGACDIALALDASRDFPEIESWPISKVVVLLIDSKKENCMVRLGNVTKGVWSLIEKEVNEPKITPELLLGEKIGDKRKRSSFKAITYNKDFLNLAYDAVKDVTGIGSSNLQVLEAHVSYSLSQEKSTVRLYMMQCSDSFSKRDEVSLKFLVERLVPFKLGLRHNCKKKLAQTGTALDLPVPKNNGNDPDKNGSRTNVNSSEILATEGCDENRKVKSSVNHFKSKDIDSEALAKRSRVISFEVSDTDSENTVMDDIVVLDKDGDNCRLEKMNTDELINKSGTKSDVTSNANPSSKIRVYHHRKKNNSTAHNDARVRADGENLKVNNALTLHHAECGNEKVVSQHKGDVTISCDDQNVIASNENQLVQFEDESKHDLELQNVSASEQMQIALSILYAKRQELCSKICNMDDTLASYENDIARIRDGGEVGLARECIKSILSGNYHSVSEHGTQNGDDKGNNVKSQPEKRTGLSEIYFSWKIIMSNVFVHGKEVELHSKGGFESQPREARESAAARMMAELRNLGGY</sequence>
<dbReference type="PANTHER" id="PTHR33913:SF1">
    <property type="entry name" value="DRBM DOMAIN-CONTAINING PROTEIN"/>
    <property type="match status" value="1"/>
</dbReference>
<dbReference type="OrthoDB" id="1909634at2759"/>
<evidence type="ECO:0008006" key="6">
    <source>
        <dbReference type="Google" id="ProtNLM"/>
    </source>
</evidence>
<feature type="region of interest" description="Disordered" evidence="1">
    <location>
        <begin position="552"/>
        <end position="573"/>
    </location>
</feature>
<feature type="domain" description="DUF7915" evidence="3">
    <location>
        <begin position="155"/>
        <end position="262"/>
    </location>
</feature>
<feature type="region of interest" description="Disordered" evidence="1">
    <location>
        <begin position="284"/>
        <end position="308"/>
    </location>
</feature>
<dbReference type="PANTHER" id="PTHR33913">
    <property type="entry name" value="ALEURONE LAYER MORPHOGENESIS PROTEIN"/>
    <property type="match status" value="1"/>
</dbReference>
<evidence type="ECO:0000313" key="4">
    <source>
        <dbReference type="EMBL" id="GFP95124.1"/>
    </source>
</evidence>
<feature type="compositionally biased region" description="Basic and acidic residues" evidence="1">
    <location>
        <begin position="561"/>
        <end position="573"/>
    </location>
</feature>